<reference evidence="2 3" key="3">
    <citation type="submission" date="2020-08" db="EMBL/GenBank/DDBJ databases">
        <title>Genomic Encyclopedia of Type Strains, Phase IV (KMG-IV): sequencing the most valuable type-strain genomes for metagenomic binning, comparative biology and taxonomic classification.</title>
        <authorList>
            <person name="Goeker M."/>
        </authorList>
    </citation>
    <scope>NUCLEOTIDE SEQUENCE [LARGE SCALE GENOMIC DNA]</scope>
    <source>
        <strain evidence="2 3">DSM 24105</strain>
    </source>
</reference>
<dbReference type="EMBL" id="BSPG01000011">
    <property type="protein sequence ID" value="GLS44413.1"/>
    <property type="molecule type" value="Genomic_DNA"/>
</dbReference>
<protein>
    <submittedName>
        <fullName evidence="2">Uncharacterized protein</fullName>
    </submittedName>
</protein>
<evidence type="ECO:0000313" key="1">
    <source>
        <dbReference type="EMBL" id="GLS44413.1"/>
    </source>
</evidence>
<evidence type="ECO:0000313" key="3">
    <source>
        <dbReference type="Proteomes" id="UP000517759"/>
    </source>
</evidence>
<dbReference type="EMBL" id="JACIDN010000010">
    <property type="protein sequence ID" value="MBB3905079.1"/>
    <property type="molecule type" value="Genomic_DNA"/>
</dbReference>
<dbReference type="RefSeq" id="WP_210302180.1">
    <property type="nucleotide sequence ID" value="NZ_BSPG01000011.1"/>
</dbReference>
<sequence length="75" mass="8684">MTDRIFSAVDKVKCAERELRQRKRVYPRLIEGGRMTRTEAERETALMESIAADYRAQVVGECLPLFPKKEARRVG</sequence>
<evidence type="ECO:0000313" key="4">
    <source>
        <dbReference type="Proteomes" id="UP001156881"/>
    </source>
</evidence>
<gene>
    <name evidence="1" type="ORF">GCM10007884_24010</name>
    <name evidence="2" type="ORF">GGR33_004607</name>
</gene>
<name>A0A7W6ANK0_9HYPH</name>
<dbReference type="AlphaFoldDB" id="A0A7W6ANK0"/>
<reference evidence="4" key="2">
    <citation type="journal article" date="2019" name="Int. J. Syst. Evol. Microbiol.">
        <title>The Global Catalogue of Microorganisms (GCM) 10K type strain sequencing project: providing services to taxonomists for standard genome sequencing and annotation.</title>
        <authorList>
            <consortium name="The Broad Institute Genomics Platform"/>
            <consortium name="The Broad Institute Genome Sequencing Center for Infectious Disease"/>
            <person name="Wu L."/>
            <person name="Ma J."/>
        </authorList>
    </citation>
    <scope>NUCLEOTIDE SEQUENCE [LARGE SCALE GENOMIC DNA]</scope>
    <source>
        <strain evidence="4">NBRC 107710</strain>
    </source>
</reference>
<reference evidence="1" key="1">
    <citation type="journal article" date="2014" name="Int. J. Syst. Evol. Microbiol.">
        <title>Complete genome of a new Firmicutes species belonging to the dominant human colonic microbiota ('Ruminococcus bicirculans') reveals two chromosomes and a selective capacity to utilize plant glucans.</title>
        <authorList>
            <consortium name="NISC Comparative Sequencing Program"/>
            <person name="Wegmann U."/>
            <person name="Louis P."/>
            <person name="Goesmann A."/>
            <person name="Henrissat B."/>
            <person name="Duncan S.H."/>
            <person name="Flint H.J."/>
        </authorList>
    </citation>
    <scope>NUCLEOTIDE SEQUENCE</scope>
    <source>
        <strain evidence="1">NBRC 107710</strain>
    </source>
</reference>
<reference evidence="1" key="4">
    <citation type="submission" date="2023-01" db="EMBL/GenBank/DDBJ databases">
        <title>Draft genome sequence of Methylobacterium brachythecii strain NBRC 107710.</title>
        <authorList>
            <person name="Sun Q."/>
            <person name="Mori K."/>
        </authorList>
    </citation>
    <scope>NUCLEOTIDE SEQUENCE</scope>
    <source>
        <strain evidence="1">NBRC 107710</strain>
    </source>
</reference>
<comment type="caution">
    <text evidence="2">The sequence shown here is derived from an EMBL/GenBank/DDBJ whole genome shotgun (WGS) entry which is preliminary data.</text>
</comment>
<dbReference type="Proteomes" id="UP000517759">
    <property type="component" value="Unassembled WGS sequence"/>
</dbReference>
<proteinExistence type="predicted"/>
<organism evidence="2 3">
    <name type="scientific">Methylobacterium brachythecii</name>
    <dbReference type="NCBI Taxonomy" id="1176177"/>
    <lineage>
        <taxon>Bacteria</taxon>
        <taxon>Pseudomonadati</taxon>
        <taxon>Pseudomonadota</taxon>
        <taxon>Alphaproteobacteria</taxon>
        <taxon>Hyphomicrobiales</taxon>
        <taxon>Methylobacteriaceae</taxon>
        <taxon>Methylobacterium</taxon>
    </lineage>
</organism>
<evidence type="ECO:0000313" key="2">
    <source>
        <dbReference type="EMBL" id="MBB3905079.1"/>
    </source>
</evidence>
<dbReference type="Proteomes" id="UP001156881">
    <property type="component" value="Unassembled WGS sequence"/>
</dbReference>
<accession>A0A7W6ANK0</accession>
<keyword evidence="4" id="KW-1185">Reference proteome</keyword>